<evidence type="ECO:0000256" key="6">
    <source>
        <dbReference type="SAM" id="MobiDB-lite"/>
    </source>
</evidence>
<evidence type="ECO:0000256" key="2">
    <source>
        <dbReference type="ARBA" id="ARBA00022475"/>
    </source>
</evidence>
<feature type="transmembrane region" description="Helical" evidence="7">
    <location>
        <begin position="113"/>
        <end position="131"/>
    </location>
</feature>
<accession>A0A395XQV8</accession>
<evidence type="ECO:0000313" key="9">
    <source>
        <dbReference type="EMBL" id="RGW55947.1"/>
    </source>
</evidence>
<dbReference type="InterPro" id="IPR010432">
    <property type="entry name" value="RDD"/>
</dbReference>
<keyword evidence="5 7" id="KW-0472">Membrane</keyword>
<keyword evidence="4 7" id="KW-1133">Transmembrane helix</keyword>
<feature type="transmembrane region" description="Helical" evidence="7">
    <location>
        <begin position="20"/>
        <end position="51"/>
    </location>
</feature>
<dbReference type="AlphaFoldDB" id="A0A395XQV8"/>
<feature type="region of interest" description="Disordered" evidence="6">
    <location>
        <begin position="211"/>
        <end position="257"/>
    </location>
</feature>
<reference evidence="11 12" key="1">
    <citation type="submission" date="2018-08" db="EMBL/GenBank/DDBJ databases">
        <title>A genome reference for cultivated species of the human gut microbiota.</title>
        <authorList>
            <person name="Zou Y."/>
            <person name="Xue W."/>
            <person name="Luo G."/>
        </authorList>
    </citation>
    <scope>NUCLEOTIDE SEQUENCE [LARGE SCALE GENOMIC DNA]</scope>
    <source>
        <strain evidence="9 11">AF12-11</strain>
        <strain evidence="10 12">AM23-7AC</strain>
    </source>
</reference>
<dbReference type="RefSeq" id="WP_118236732.1">
    <property type="nucleotide sequence ID" value="NZ_QRHN01000003.1"/>
</dbReference>
<evidence type="ECO:0000313" key="12">
    <source>
        <dbReference type="Proteomes" id="UP000285666"/>
    </source>
</evidence>
<dbReference type="Proteomes" id="UP000285666">
    <property type="component" value="Unassembled WGS sequence"/>
</dbReference>
<evidence type="ECO:0000256" key="7">
    <source>
        <dbReference type="SAM" id="Phobius"/>
    </source>
</evidence>
<sequence>MQNSYSNENYAGFWVRLAAYVIDSVIVAIGLLVVRLAWIGIGALISGTILDENVLFHYSLKDIVLYIFKVMYFALLTWCTGTTIGKRLMNLRVVPADRNEKLSFVDVLYRETVGRFLCGISIWIGYIIVGIDKEKRGFHDMLCDTRVVYEKKVKMYPEYQSAAGPQMSVQPREPVQTQNYVQENVQVQSQSQPGQPYRAVPDGGYSFVSDAGQAKKEFTQAESEKATGSTDENVTKIKENREEVEDSIEENIQEGDL</sequence>
<evidence type="ECO:0000259" key="8">
    <source>
        <dbReference type="Pfam" id="PF06271"/>
    </source>
</evidence>
<comment type="caution">
    <text evidence="9">The sequence shown here is derived from an EMBL/GenBank/DDBJ whole genome shotgun (WGS) entry which is preliminary data.</text>
</comment>
<feature type="compositionally biased region" description="Acidic residues" evidence="6">
    <location>
        <begin position="242"/>
        <end position="257"/>
    </location>
</feature>
<dbReference type="InterPro" id="IPR051791">
    <property type="entry name" value="Pra-immunoreactive"/>
</dbReference>
<evidence type="ECO:0000256" key="1">
    <source>
        <dbReference type="ARBA" id="ARBA00004651"/>
    </source>
</evidence>
<name>A0A395XQV8_9FIRM</name>
<evidence type="ECO:0000256" key="4">
    <source>
        <dbReference type="ARBA" id="ARBA00022989"/>
    </source>
</evidence>
<dbReference type="PANTHER" id="PTHR36115:SF9">
    <property type="entry name" value="LMO1584 PROTEIN"/>
    <property type="match status" value="1"/>
</dbReference>
<dbReference type="PANTHER" id="PTHR36115">
    <property type="entry name" value="PROLINE-RICH ANTIGEN HOMOLOG-RELATED"/>
    <property type="match status" value="1"/>
</dbReference>
<dbReference type="Proteomes" id="UP000266376">
    <property type="component" value="Unassembled WGS sequence"/>
</dbReference>
<feature type="domain" description="RDD" evidence="8">
    <location>
        <begin position="10"/>
        <end position="143"/>
    </location>
</feature>
<evidence type="ECO:0000313" key="10">
    <source>
        <dbReference type="EMBL" id="RHF79905.1"/>
    </source>
</evidence>
<dbReference type="EMBL" id="QRHN01000003">
    <property type="protein sequence ID" value="RHF79905.1"/>
    <property type="molecule type" value="Genomic_DNA"/>
</dbReference>
<dbReference type="EMBL" id="QSAJ01000001">
    <property type="protein sequence ID" value="RGW55947.1"/>
    <property type="molecule type" value="Genomic_DNA"/>
</dbReference>
<evidence type="ECO:0000313" key="11">
    <source>
        <dbReference type="Proteomes" id="UP000266376"/>
    </source>
</evidence>
<dbReference type="GO" id="GO:0005886">
    <property type="term" value="C:plasma membrane"/>
    <property type="evidence" value="ECO:0007669"/>
    <property type="project" value="UniProtKB-SubCell"/>
</dbReference>
<feature type="compositionally biased region" description="Basic and acidic residues" evidence="6">
    <location>
        <begin position="213"/>
        <end position="225"/>
    </location>
</feature>
<protein>
    <submittedName>
        <fullName evidence="9">RDD family protein</fullName>
    </submittedName>
</protein>
<evidence type="ECO:0000256" key="3">
    <source>
        <dbReference type="ARBA" id="ARBA00022692"/>
    </source>
</evidence>
<evidence type="ECO:0000256" key="5">
    <source>
        <dbReference type="ARBA" id="ARBA00023136"/>
    </source>
</evidence>
<keyword evidence="2" id="KW-1003">Cell membrane</keyword>
<feature type="transmembrane region" description="Helical" evidence="7">
    <location>
        <begin position="63"/>
        <end position="84"/>
    </location>
</feature>
<organism evidence="9 11">
    <name type="scientific">Dorea formicigenerans</name>
    <dbReference type="NCBI Taxonomy" id="39486"/>
    <lineage>
        <taxon>Bacteria</taxon>
        <taxon>Bacillati</taxon>
        <taxon>Bacillota</taxon>
        <taxon>Clostridia</taxon>
        <taxon>Lachnospirales</taxon>
        <taxon>Lachnospiraceae</taxon>
        <taxon>Dorea</taxon>
    </lineage>
</organism>
<dbReference type="Pfam" id="PF06271">
    <property type="entry name" value="RDD"/>
    <property type="match status" value="1"/>
</dbReference>
<gene>
    <name evidence="10" type="ORF">DW658_03685</name>
    <name evidence="9" type="ORF">DWV67_00570</name>
</gene>
<proteinExistence type="predicted"/>
<comment type="subcellular location">
    <subcellularLocation>
        <location evidence="1">Cell membrane</location>
        <topology evidence="1">Multi-pass membrane protein</topology>
    </subcellularLocation>
</comment>
<keyword evidence="3 7" id="KW-0812">Transmembrane</keyword>